<evidence type="ECO:0008006" key="4">
    <source>
        <dbReference type="Google" id="ProtNLM"/>
    </source>
</evidence>
<name>A0ABT1LKZ8_9MICC</name>
<gene>
    <name evidence="2" type="ORF">NFC73_05125</name>
</gene>
<accession>A0ABT1LKZ8</accession>
<dbReference type="RefSeq" id="WP_254748161.1">
    <property type="nucleotide sequence ID" value="NZ_JANCLV010000002.1"/>
</dbReference>
<protein>
    <recommendedName>
        <fullName evidence="4">Secreted protein</fullName>
    </recommendedName>
</protein>
<feature type="chain" id="PRO_5046270354" description="Secreted protein" evidence="1">
    <location>
        <begin position="23"/>
        <end position="103"/>
    </location>
</feature>
<keyword evidence="3" id="KW-1185">Reference proteome</keyword>
<keyword evidence="1" id="KW-0732">Signal</keyword>
<evidence type="ECO:0000313" key="3">
    <source>
        <dbReference type="Proteomes" id="UP001524318"/>
    </source>
</evidence>
<reference evidence="2 3" key="1">
    <citation type="submission" date="2022-06" db="EMBL/GenBank/DDBJ databases">
        <title>Pseudarthrobacter sp. strain RMG13 Genome sequencing and assembly.</title>
        <authorList>
            <person name="Kim I."/>
        </authorList>
    </citation>
    <scope>NUCLEOTIDE SEQUENCE [LARGE SCALE GENOMIC DNA]</scope>
    <source>
        <strain evidence="2 3">RMG13</strain>
    </source>
</reference>
<sequence>MNTKRSSAAVAAAVLAVLFAGAAPASAEIANEHAACTGLGISDHAVADGPGAVAGIITEIKGAATVFGFDNMGQVVSKFSKVHAGTHVPGCEEAIEDILVAGP</sequence>
<evidence type="ECO:0000313" key="2">
    <source>
        <dbReference type="EMBL" id="MCP8999124.1"/>
    </source>
</evidence>
<evidence type="ECO:0000256" key="1">
    <source>
        <dbReference type="SAM" id="SignalP"/>
    </source>
</evidence>
<feature type="signal peptide" evidence="1">
    <location>
        <begin position="1"/>
        <end position="22"/>
    </location>
</feature>
<proteinExistence type="predicted"/>
<dbReference type="EMBL" id="JANCLV010000002">
    <property type="protein sequence ID" value="MCP8999124.1"/>
    <property type="molecule type" value="Genomic_DNA"/>
</dbReference>
<dbReference type="Proteomes" id="UP001524318">
    <property type="component" value="Unassembled WGS sequence"/>
</dbReference>
<organism evidence="2 3">
    <name type="scientific">Pseudarthrobacter humi</name>
    <dbReference type="NCBI Taxonomy" id="2952523"/>
    <lineage>
        <taxon>Bacteria</taxon>
        <taxon>Bacillati</taxon>
        <taxon>Actinomycetota</taxon>
        <taxon>Actinomycetes</taxon>
        <taxon>Micrococcales</taxon>
        <taxon>Micrococcaceae</taxon>
        <taxon>Pseudarthrobacter</taxon>
    </lineage>
</organism>
<comment type="caution">
    <text evidence="2">The sequence shown here is derived from an EMBL/GenBank/DDBJ whole genome shotgun (WGS) entry which is preliminary data.</text>
</comment>